<feature type="repeat" description="TPR" evidence="1">
    <location>
        <begin position="674"/>
        <end position="707"/>
    </location>
</feature>
<dbReference type="InterPro" id="IPR019734">
    <property type="entry name" value="TPR_rpt"/>
</dbReference>
<dbReference type="InterPro" id="IPR011990">
    <property type="entry name" value="TPR-like_helical_dom_sf"/>
</dbReference>
<dbReference type="SMART" id="SM00028">
    <property type="entry name" value="TPR"/>
    <property type="match status" value="8"/>
</dbReference>
<dbReference type="InParanoid" id="A0A4W3GXD9"/>
<dbReference type="PANTHER" id="PTHR23083:SF475">
    <property type="entry name" value="TETRATRICOPEPTIDE REPEAT PROTEIN 7A"/>
    <property type="match status" value="1"/>
</dbReference>
<keyword evidence="1" id="KW-0802">TPR repeat</keyword>
<evidence type="ECO:0000259" key="2">
    <source>
        <dbReference type="Pfam" id="PF19440"/>
    </source>
</evidence>
<sequence length="787" mass="87841">MASRISFSQYRLEAEIDRCRAECHWEKIQNLVKQLSPKVSENDDFGNLLLAEALLEQCLKENMVGALYFTAVLSFALFPQHNLMTEAILTLAKLHFVEGSYRDALSMYARAGMDDLSLEEEPLYKKRLLAEACVIKGLSLERQTSSVTSRVRLFEREAEVLSCYEKAGDIALVYLQEVERLVSNTHSRVLKGQVAVQEMELTYFLEAALQSAFVAYFKRGNIVKGMNRIRGTLRVVETRATQNFRVTIAKQLVEVLLRSLSENSYWSPLSDPPADLLGIMDDGPLSGKGLALPKGPQLYQGEGLFCPQDIVEEALLLLSIAESMANPDAVISRSPEQGDDRSISFQNTSALYDLLSITMARRGQYGMLSECLERAMKFAFDEFHLWRQLALSLVACGKSVWAVSALRECAKLRPDDPSIALMGAKVCITSLHWLEEGERFCRMVTDVGKETDEFLAKGFLGLGLVYSLQASDVFSVVHLCRAQSLDADDHQIALYMSLQLALNRQISESIEQLQVALKLRNDDMHSLHLLALLFSAQKHHQHALEVINMAIAQHPDSFSLLFTKVKLEAVHKGPAEALDTCQHMLNLWQTIHILLQPDQLIGSLRVPSASASRMESAMSEISAQSTAVSQAPRQMSITLEQIWLQAAELFIELRNSPQASLCIQEAASLYAMSHDVLLMRGRLAELRNNPEEAKQFYDQALNLNPTSAKVLEHLGLVLYTVGRSDLAEKVLRDAVNIQPTSHRAWNRLGQVLQGQGKNGEAVECFLTALELEATSSVVPFTVIPREL</sequence>
<reference evidence="4" key="3">
    <citation type="journal article" date="2014" name="Nature">
        <title>Elephant shark genome provides unique insights into gnathostome evolution.</title>
        <authorList>
            <consortium name="International Elephant Shark Genome Sequencing Consortium"/>
            <person name="Venkatesh B."/>
            <person name="Lee A.P."/>
            <person name="Ravi V."/>
            <person name="Maurya A.K."/>
            <person name="Lian M.M."/>
            <person name="Swann J.B."/>
            <person name="Ohta Y."/>
            <person name="Flajnik M.F."/>
            <person name="Sutoh Y."/>
            <person name="Kasahara M."/>
            <person name="Hoon S."/>
            <person name="Gangu V."/>
            <person name="Roy S.W."/>
            <person name="Irimia M."/>
            <person name="Korzh V."/>
            <person name="Kondrychyn I."/>
            <person name="Lim Z.W."/>
            <person name="Tay B.H."/>
            <person name="Tohari S."/>
            <person name="Kong K.W."/>
            <person name="Ho S."/>
            <person name="Lorente-Galdos B."/>
            <person name="Quilez J."/>
            <person name="Marques-Bonet T."/>
            <person name="Raney B.J."/>
            <person name="Ingham P.W."/>
            <person name="Tay A."/>
            <person name="Hillier L.W."/>
            <person name="Minx P."/>
            <person name="Boehm T."/>
            <person name="Wilson R.K."/>
            <person name="Brenner S."/>
            <person name="Warren W.C."/>
        </authorList>
    </citation>
    <scope>NUCLEOTIDE SEQUENCE [LARGE SCALE GENOMIC DNA]</scope>
</reference>
<gene>
    <name evidence="3" type="primary">LOC103180799</name>
</gene>
<dbReference type="AlphaFoldDB" id="A0A4W3GXD9"/>
<protein>
    <submittedName>
        <fullName evidence="3">Tetratricopeptide repeat domain 7A</fullName>
    </submittedName>
</protein>
<name>A0A4W3GXD9_CALMI</name>
<dbReference type="Ensembl" id="ENSCMIT00000008503.1">
    <property type="protein sequence ID" value="ENSCMIP00000008266.1"/>
    <property type="gene ID" value="ENSCMIG00000004429.1"/>
</dbReference>
<dbReference type="SUPFAM" id="SSF48452">
    <property type="entry name" value="TPR-like"/>
    <property type="match status" value="3"/>
</dbReference>
<proteinExistence type="predicted"/>
<reference evidence="4" key="1">
    <citation type="journal article" date="2006" name="Science">
        <title>Ancient noncoding elements conserved in the human genome.</title>
        <authorList>
            <person name="Venkatesh B."/>
            <person name="Kirkness E.F."/>
            <person name="Loh Y.H."/>
            <person name="Halpern A.L."/>
            <person name="Lee A.P."/>
            <person name="Johnson J."/>
            <person name="Dandona N."/>
            <person name="Viswanathan L.D."/>
            <person name="Tay A."/>
            <person name="Venter J.C."/>
            <person name="Strausberg R.L."/>
            <person name="Brenner S."/>
        </authorList>
    </citation>
    <scope>NUCLEOTIDE SEQUENCE [LARGE SCALE GENOMIC DNA]</scope>
</reference>
<keyword evidence="4" id="KW-1185">Reference proteome</keyword>
<feature type="repeat" description="TPR" evidence="1">
    <location>
        <begin position="708"/>
        <end position="741"/>
    </location>
</feature>
<dbReference type="GO" id="GO:0005886">
    <property type="term" value="C:plasma membrane"/>
    <property type="evidence" value="ECO:0007669"/>
    <property type="project" value="TreeGrafter"/>
</dbReference>
<dbReference type="GO" id="GO:0072659">
    <property type="term" value="P:protein localization to plasma membrane"/>
    <property type="evidence" value="ECO:0007669"/>
    <property type="project" value="TreeGrafter"/>
</dbReference>
<organism evidence="3 4">
    <name type="scientific">Callorhinchus milii</name>
    <name type="common">Ghost shark</name>
    <dbReference type="NCBI Taxonomy" id="7868"/>
    <lineage>
        <taxon>Eukaryota</taxon>
        <taxon>Metazoa</taxon>
        <taxon>Chordata</taxon>
        <taxon>Craniata</taxon>
        <taxon>Vertebrata</taxon>
        <taxon>Chondrichthyes</taxon>
        <taxon>Holocephali</taxon>
        <taxon>Chimaeriformes</taxon>
        <taxon>Callorhinchidae</taxon>
        <taxon>Callorhinchus</taxon>
    </lineage>
</organism>
<feature type="repeat" description="TPR" evidence="1">
    <location>
        <begin position="742"/>
        <end position="775"/>
    </location>
</feature>
<dbReference type="FunCoup" id="A0A4W3GXD9">
    <property type="interactions" value="482"/>
</dbReference>
<dbReference type="Pfam" id="PF19440">
    <property type="entry name" value="TTC7_N"/>
    <property type="match status" value="1"/>
</dbReference>
<dbReference type="Proteomes" id="UP000314986">
    <property type="component" value="Unassembled WGS sequence"/>
</dbReference>
<reference evidence="3" key="4">
    <citation type="submission" date="2025-08" db="UniProtKB">
        <authorList>
            <consortium name="Ensembl"/>
        </authorList>
    </citation>
    <scope>IDENTIFICATION</scope>
</reference>
<reference evidence="4" key="2">
    <citation type="journal article" date="2007" name="PLoS Biol.">
        <title>Survey sequencing and comparative analysis of the elephant shark (Callorhinchus milii) genome.</title>
        <authorList>
            <person name="Venkatesh B."/>
            <person name="Kirkness E.F."/>
            <person name="Loh Y.H."/>
            <person name="Halpern A.L."/>
            <person name="Lee A.P."/>
            <person name="Johnson J."/>
            <person name="Dandona N."/>
            <person name="Viswanathan L.D."/>
            <person name="Tay A."/>
            <person name="Venter J.C."/>
            <person name="Strausberg R.L."/>
            <person name="Brenner S."/>
        </authorList>
    </citation>
    <scope>NUCLEOTIDE SEQUENCE [LARGE SCALE GENOMIC DNA]</scope>
</reference>
<evidence type="ECO:0000313" key="4">
    <source>
        <dbReference type="Proteomes" id="UP000314986"/>
    </source>
</evidence>
<dbReference type="PROSITE" id="PS50005">
    <property type="entry name" value="TPR"/>
    <property type="match status" value="3"/>
</dbReference>
<dbReference type="Gene3D" id="1.25.40.10">
    <property type="entry name" value="Tetratricopeptide repeat domain"/>
    <property type="match status" value="2"/>
</dbReference>
<evidence type="ECO:0000313" key="3">
    <source>
        <dbReference type="Ensembl" id="ENSCMIP00000008266.1"/>
    </source>
</evidence>
<dbReference type="PANTHER" id="PTHR23083">
    <property type="entry name" value="TETRATRICOPEPTIDE REPEAT PROTEIN, TPR"/>
    <property type="match status" value="1"/>
</dbReference>
<dbReference type="GeneTree" id="ENSGT00940000158638"/>
<dbReference type="InterPro" id="IPR051722">
    <property type="entry name" value="Endocytosis_PI4K-reg_protein"/>
</dbReference>
<dbReference type="GO" id="GO:0046854">
    <property type="term" value="P:phosphatidylinositol phosphate biosynthetic process"/>
    <property type="evidence" value="ECO:0007669"/>
    <property type="project" value="TreeGrafter"/>
</dbReference>
<dbReference type="InterPro" id="IPR045819">
    <property type="entry name" value="TTC7_N"/>
</dbReference>
<dbReference type="Pfam" id="PF13181">
    <property type="entry name" value="TPR_8"/>
    <property type="match status" value="1"/>
</dbReference>
<dbReference type="Pfam" id="PF13432">
    <property type="entry name" value="TPR_16"/>
    <property type="match status" value="1"/>
</dbReference>
<dbReference type="STRING" id="7868.ENSCMIP00000008266"/>
<dbReference type="OMA" id="CRSECNW"/>
<feature type="domain" description="Tetratricopeptide repeat protein 7 N-terminal" evidence="2">
    <location>
        <begin position="1"/>
        <end position="372"/>
    </location>
</feature>
<reference evidence="3" key="5">
    <citation type="submission" date="2025-09" db="UniProtKB">
        <authorList>
            <consortium name="Ensembl"/>
        </authorList>
    </citation>
    <scope>IDENTIFICATION</scope>
</reference>
<accession>A0A4W3GXD9</accession>
<evidence type="ECO:0000256" key="1">
    <source>
        <dbReference type="PROSITE-ProRule" id="PRU00339"/>
    </source>
</evidence>